<proteinExistence type="predicted"/>
<protein>
    <submittedName>
        <fullName evidence="1">YbaB/EbfC family nucleoid-associated protein</fullName>
    </submittedName>
</protein>
<comment type="caution">
    <text evidence="1">The sequence shown here is derived from an EMBL/GenBank/DDBJ whole genome shotgun (WGS) entry which is preliminary data.</text>
</comment>
<sequence>MSEPTIDAEVRRLLADFAEEMRPLQEARERMADVRGHGEAAEGMVRAEVRPGGALSGLTIDPRAMKLGSEALAEAVLEAASTAAADAATRLSETVGETMTPYLEDARRFYDSL</sequence>
<dbReference type="Proteomes" id="UP001597368">
    <property type="component" value="Unassembled WGS sequence"/>
</dbReference>
<dbReference type="InterPro" id="IPR004401">
    <property type="entry name" value="YbaB/EbfC"/>
</dbReference>
<keyword evidence="2" id="KW-1185">Reference proteome</keyword>
<name>A0ABW4T3J2_9ACTN</name>
<dbReference type="EMBL" id="JBHUFV010000050">
    <property type="protein sequence ID" value="MFD1936331.1"/>
    <property type="molecule type" value="Genomic_DNA"/>
</dbReference>
<evidence type="ECO:0000313" key="2">
    <source>
        <dbReference type="Proteomes" id="UP001597368"/>
    </source>
</evidence>
<dbReference type="RefSeq" id="WP_379576510.1">
    <property type="nucleotide sequence ID" value="NZ_JBHUFV010000050.1"/>
</dbReference>
<dbReference type="Gene3D" id="3.30.1310.10">
    <property type="entry name" value="Nucleoid-associated protein YbaB-like domain"/>
    <property type="match status" value="1"/>
</dbReference>
<dbReference type="InterPro" id="IPR036894">
    <property type="entry name" value="YbaB-like_sf"/>
</dbReference>
<dbReference type="Pfam" id="PF02575">
    <property type="entry name" value="YbaB_DNA_bd"/>
    <property type="match status" value="1"/>
</dbReference>
<evidence type="ECO:0000313" key="1">
    <source>
        <dbReference type="EMBL" id="MFD1936331.1"/>
    </source>
</evidence>
<reference evidence="2" key="1">
    <citation type="journal article" date="2019" name="Int. J. Syst. Evol. Microbiol.">
        <title>The Global Catalogue of Microorganisms (GCM) 10K type strain sequencing project: providing services to taxonomists for standard genome sequencing and annotation.</title>
        <authorList>
            <consortium name="The Broad Institute Genomics Platform"/>
            <consortium name="The Broad Institute Genome Sequencing Center for Infectious Disease"/>
            <person name="Wu L."/>
            <person name="Ma J."/>
        </authorList>
    </citation>
    <scope>NUCLEOTIDE SEQUENCE [LARGE SCALE GENOMIC DNA]</scope>
    <source>
        <strain evidence="2">ICMP 6774ER</strain>
    </source>
</reference>
<accession>A0ABW4T3J2</accession>
<gene>
    <name evidence="1" type="ORF">ACFSKW_33150</name>
</gene>
<organism evidence="1 2">
    <name type="scientific">Nonomuraea mangrovi</name>
    <dbReference type="NCBI Taxonomy" id="2316207"/>
    <lineage>
        <taxon>Bacteria</taxon>
        <taxon>Bacillati</taxon>
        <taxon>Actinomycetota</taxon>
        <taxon>Actinomycetes</taxon>
        <taxon>Streptosporangiales</taxon>
        <taxon>Streptosporangiaceae</taxon>
        <taxon>Nonomuraea</taxon>
    </lineage>
</organism>
<dbReference type="SUPFAM" id="SSF82607">
    <property type="entry name" value="YbaB-like"/>
    <property type="match status" value="1"/>
</dbReference>